<feature type="domain" description="YdhG-like" evidence="1">
    <location>
        <begin position="25"/>
        <end position="127"/>
    </location>
</feature>
<proteinExistence type="predicted"/>
<comment type="caution">
    <text evidence="2">The sequence shown here is derived from an EMBL/GenBank/DDBJ whole genome shotgun (WGS) entry which is preliminary data.</text>
</comment>
<dbReference type="RefSeq" id="WP_151422363.1">
    <property type="nucleotide sequence ID" value="NZ_WBJX01000001.1"/>
</dbReference>
<dbReference type="OrthoDB" id="5951444at2"/>
<dbReference type="AlphaFoldDB" id="A0A7J5B7T0"/>
<dbReference type="InterPro" id="IPR014922">
    <property type="entry name" value="YdhG-like"/>
</dbReference>
<name>A0A7J5B7T0_9MICO</name>
<keyword evidence="3" id="KW-1185">Reference proteome</keyword>
<accession>A0A7J5B7T0</accession>
<protein>
    <submittedName>
        <fullName evidence="2">DUF1801 domain-containing protein</fullName>
    </submittedName>
</protein>
<dbReference type="Proteomes" id="UP000490386">
    <property type="component" value="Unassembled WGS sequence"/>
</dbReference>
<evidence type="ECO:0000259" key="1">
    <source>
        <dbReference type="Pfam" id="PF08818"/>
    </source>
</evidence>
<organism evidence="2 3">
    <name type="scientific">Pseudoclavibacter terrae</name>
    <dbReference type="NCBI Taxonomy" id="1530195"/>
    <lineage>
        <taxon>Bacteria</taxon>
        <taxon>Bacillati</taxon>
        <taxon>Actinomycetota</taxon>
        <taxon>Actinomycetes</taxon>
        <taxon>Micrococcales</taxon>
        <taxon>Microbacteriaceae</taxon>
        <taxon>Pseudoclavibacter</taxon>
    </lineage>
</organism>
<evidence type="ECO:0000313" key="3">
    <source>
        <dbReference type="Proteomes" id="UP000490386"/>
    </source>
</evidence>
<gene>
    <name evidence="2" type="ORF">F8O03_03425</name>
</gene>
<dbReference type="EMBL" id="WBJX01000001">
    <property type="protein sequence ID" value="KAB1639400.1"/>
    <property type="molecule type" value="Genomic_DNA"/>
</dbReference>
<sequence length="143" mass="15877">MAETKTKPSDVSPDLIIDQAEPAGRREDARILREIMDRVTGEDAVVWGPTMIGYGSYHYTYESGHSGDAMILGFAPRKASMSIYGLQMWAPEGLIEQLGKVKLGKDCIWAGRFSSLNLEVLEELVRIAWSKRKELQAMFPAGA</sequence>
<reference evidence="2 3" key="1">
    <citation type="submission" date="2019-09" db="EMBL/GenBank/DDBJ databases">
        <title>Phylogeny of genus Pseudoclavibacter and closely related genus.</title>
        <authorList>
            <person name="Li Y."/>
        </authorList>
    </citation>
    <scope>NUCLEOTIDE SEQUENCE [LARGE SCALE GENOMIC DNA]</scope>
    <source>
        <strain evidence="2 3">THG-MD12</strain>
    </source>
</reference>
<dbReference type="Pfam" id="PF08818">
    <property type="entry name" value="DUF1801"/>
    <property type="match status" value="1"/>
</dbReference>
<evidence type="ECO:0000313" key="2">
    <source>
        <dbReference type="EMBL" id="KAB1639400.1"/>
    </source>
</evidence>